<comment type="catalytic activity">
    <reaction evidence="1 18">
        <text>a 1,2-diacyl-sn-glycero-3-phosphate + CTP + H(+) = a CDP-1,2-diacyl-sn-glycerol + diphosphate</text>
        <dbReference type="Rhea" id="RHEA:16229"/>
        <dbReference type="ChEBI" id="CHEBI:15378"/>
        <dbReference type="ChEBI" id="CHEBI:33019"/>
        <dbReference type="ChEBI" id="CHEBI:37563"/>
        <dbReference type="ChEBI" id="CHEBI:58332"/>
        <dbReference type="ChEBI" id="CHEBI:58608"/>
        <dbReference type="EC" id="2.7.7.41"/>
    </reaction>
</comment>
<evidence type="ECO:0000256" key="4">
    <source>
        <dbReference type="ARBA" id="ARBA00005189"/>
    </source>
</evidence>
<dbReference type="OrthoDB" id="9799199at2"/>
<feature type="transmembrane region" description="Helical" evidence="19">
    <location>
        <begin position="192"/>
        <end position="212"/>
    </location>
</feature>
<dbReference type="InterPro" id="IPR000374">
    <property type="entry name" value="PC_trans"/>
</dbReference>
<evidence type="ECO:0000256" key="7">
    <source>
        <dbReference type="ARBA" id="ARBA00019373"/>
    </source>
</evidence>
<feature type="transmembrane region" description="Helical" evidence="19">
    <location>
        <begin position="131"/>
        <end position="154"/>
    </location>
</feature>
<keyword evidence="9" id="KW-0444">Lipid biosynthesis</keyword>
<keyword evidence="16" id="KW-0594">Phospholipid biosynthesis</keyword>
<feature type="transmembrane region" description="Helical" evidence="19">
    <location>
        <begin position="21"/>
        <end position="50"/>
    </location>
</feature>
<dbReference type="GO" id="GO:0016024">
    <property type="term" value="P:CDP-diacylglycerol biosynthetic process"/>
    <property type="evidence" value="ECO:0007669"/>
    <property type="project" value="UniProtKB-UniPathway"/>
</dbReference>
<dbReference type="UniPathway" id="UPA00557">
    <property type="reaction ID" value="UER00614"/>
</dbReference>
<comment type="pathway">
    <text evidence="3 18">Phospholipid metabolism; CDP-diacylglycerol biosynthesis; CDP-diacylglycerol from sn-glycerol 3-phosphate: step 3/3.</text>
</comment>
<reference evidence="20 21" key="1">
    <citation type="submission" date="2018-04" db="EMBL/GenBank/DDBJ databases">
        <title>Novel Campyloabacter and Helicobacter Species and Strains.</title>
        <authorList>
            <person name="Mannion A.J."/>
            <person name="Shen Z."/>
            <person name="Fox J.G."/>
        </authorList>
    </citation>
    <scope>NUCLEOTIDE SEQUENCE [LARGE SCALE GENOMIC DNA]</scope>
    <source>
        <strain evidence="20 21">MIT 04-9366</strain>
    </source>
</reference>
<evidence type="ECO:0000313" key="20">
    <source>
        <dbReference type="EMBL" id="RDU70899.1"/>
    </source>
</evidence>
<proteinExistence type="inferred from homology"/>
<feature type="transmembrane region" description="Helical" evidence="19">
    <location>
        <begin position="107"/>
        <end position="125"/>
    </location>
</feature>
<evidence type="ECO:0000313" key="21">
    <source>
        <dbReference type="Proteomes" id="UP000257045"/>
    </source>
</evidence>
<evidence type="ECO:0000256" key="18">
    <source>
        <dbReference type="RuleBase" id="RU003938"/>
    </source>
</evidence>
<comment type="pathway">
    <text evidence="4">Lipid metabolism.</text>
</comment>
<evidence type="ECO:0000256" key="3">
    <source>
        <dbReference type="ARBA" id="ARBA00005119"/>
    </source>
</evidence>
<dbReference type="RefSeq" id="WP_115569388.1">
    <property type="nucleotide sequence ID" value="NZ_NXLV01000005.1"/>
</dbReference>
<dbReference type="PROSITE" id="PS01315">
    <property type="entry name" value="CDS"/>
    <property type="match status" value="1"/>
</dbReference>
<evidence type="ECO:0000256" key="5">
    <source>
        <dbReference type="ARBA" id="ARBA00010185"/>
    </source>
</evidence>
<evidence type="ECO:0000256" key="8">
    <source>
        <dbReference type="ARBA" id="ARBA00022475"/>
    </source>
</evidence>
<evidence type="ECO:0000256" key="2">
    <source>
        <dbReference type="ARBA" id="ARBA00004651"/>
    </source>
</evidence>
<dbReference type="EMBL" id="NXLV01000005">
    <property type="protein sequence ID" value="RDU70899.1"/>
    <property type="molecule type" value="Genomic_DNA"/>
</dbReference>
<comment type="caution">
    <text evidence="20">The sequence shown here is derived from an EMBL/GenBank/DDBJ whole genome shotgun (WGS) entry which is preliminary data.</text>
</comment>
<accession>A0A3D8J046</accession>
<protein>
    <recommendedName>
        <fullName evidence="7 18">Phosphatidate cytidylyltransferase</fullName>
        <ecNumber evidence="6 18">2.7.7.41</ecNumber>
    </recommendedName>
</protein>
<evidence type="ECO:0000256" key="9">
    <source>
        <dbReference type="ARBA" id="ARBA00022516"/>
    </source>
</evidence>
<keyword evidence="17" id="KW-1208">Phospholipid metabolism</keyword>
<evidence type="ECO:0000256" key="15">
    <source>
        <dbReference type="ARBA" id="ARBA00023136"/>
    </source>
</evidence>
<feature type="transmembrane region" description="Helical" evidence="19">
    <location>
        <begin position="241"/>
        <end position="258"/>
    </location>
</feature>
<keyword evidence="21" id="KW-1185">Reference proteome</keyword>
<evidence type="ECO:0000256" key="11">
    <source>
        <dbReference type="ARBA" id="ARBA00022692"/>
    </source>
</evidence>
<dbReference type="AlphaFoldDB" id="A0A3D8J046"/>
<dbReference type="Pfam" id="PF01148">
    <property type="entry name" value="CTP_transf_1"/>
    <property type="match status" value="1"/>
</dbReference>
<comment type="similarity">
    <text evidence="5 18">Belongs to the CDS family.</text>
</comment>
<evidence type="ECO:0000256" key="6">
    <source>
        <dbReference type="ARBA" id="ARBA00012487"/>
    </source>
</evidence>
<keyword evidence="10 18" id="KW-0808">Transferase</keyword>
<gene>
    <name evidence="20" type="ORF">CQA58_03740</name>
</gene>
<organism evidence="20 21">
    <name type="scientific">Helicobacter brantae</name>
    <dbReference type="NCBI Taxonomy" id="375927"/>
    <lineage>
        <taxon>Bacteria</taxon>
        <taxon>Pseudomonadati</taxon>
        <taxon>Campylobacterota</taxon>
        <taxon>Epsilonproteobacteria</taxon>
        <taxon>Campylobacterales</taxon>
        <taxon>Helicobacteraceae</taxon>
        <taxon>Helicobacter</taxon>
    </lineage>
</organism>
<keyword evidence="11 18" id="KW-0812">Transmembrane</keyword>
<keyword evidence="12 18" id="KW-0548">Nucleotidyltransferase</keyword>
<evidence type="ECO:0000256" key="16">
    <source>
        <dbReference type="ARBA" id="ARBA00023209"/>
    </source>
</evidence>
<dbReference type="Proteomes" id="UP000257045">
    <property type="component" value="Unassembled WGS sequence"/>
</dbReference>
<dbReference type="GO" id="GO:0004605">
    <property type="term" value="F:phosphatidate cytidylyltransferase activity"/>
    <property type="evidence" value="ECO:0007669"/>
    <property type="project" value="UniProtKB-EC"/>
</dbReference>
<sequence length="259" mass="27893">MSKLSEKIFGEKKRFLTAIPMIALLLLAIAFNSPLLIWALLGVCFFVGFLESLKLYKLEPSILLISSGIACWVLAYFNSSPLTSGVFVAMFLAGFLSYKQSIHPKSILPFLYPTLPFLSLYALYIDKGISSVTWLIITVAATDIGAYFGGRVFGRTPFSPTSPKKTLEGVGVGVSAGIVAGTIAGIGPANGFLFSLLTTSIVAIVSVFGDLFESYLKREAGVKDSGKILPGHGGILDRFDGILFGAVGMYFLLCFVWKQ</sequence>
<feature type="transmembrane region" description="Helical" evidence="19">
    <location>
        <begin position="166"/>
        <end position="186"/>
    </location>
</feature>
<evidence type="ECO:0000256" key="17">
    <source>
        <dbReference type="ARBA" id="ARBA00023264"/>
    </source>
</evidence>
<comment type="subcellular location">
    <subcellularLocation>
        <location evidence="2">Cell membrane</location>
        <topology evidence="2">Multi-pass membrane protein</topology>
    </subcellularLocation>
</comment>
<feature type="transmembrane region" description="Helical" evidence="19">
    <location>
        <begin position="62"/>
        <end position="95"/>
    </location>
</feature>
<dbReference type="PANTHER" id="PTHR46382:SF1">
    <property type="entry name" value="PHOSPHATIDATE CYTIDYLYLTRANSFERASE"/>
    <property type="match status" value="1"/>
</dbReference>
<evidence type="ECO:0000256" key="19">
    <source>
        <dbReference type="SAM" id="Phobius"/>
    </source>
</evidence>
<name>A0A3D8J046_9HELI</name>
<evidence type="ECO:0000256" key="1">
    <source>
        <dbReference type="ARBA" id="ARBA00001698"/>
    </source>
</evidence>
<keyword evidence="13 19" id="KW-1133">Transmembrane helix</keyword>
<evidence type="ECO:0000256" key="10">
    <source>
        <dbReference type="ARBA" id="ARBA00022679"/>
    </source>
</evidence>
<dbReference type="GO" id="GO:0005886">
    <property type="term" value="C:plasma membrane"/>
    <property type="evidence" value="ECO:0007669"/>
    <property type="project" value="UniProtKB-SubCell"/>
</dbReference>
<keyword evidence="15 19" id="KW-0472">Membrane</keyword>
<evidence type="ECO:0000256" key="12">
    <source>
        <dbReference type="ARBA" id="ARBA00022695"/>
    </source>
</evidence>
<keyword evidence="14" id="KW-0443">Lipid metabolism</keyword>
<dbReference type="PANTHER" id="PTHR46382">
    <property type="entry name" value="PHOSPHATIDATE CYTIDYLYLTRANSFERASE"/>
    <property type="match status" value="1"/>
</dbReference>
<dbReference type="EC" id="2.7.7.41" evidence="6 18"/>
<keyword evidence="8" id="KW-1003">Cell membrane</keyword>
<evidence type="ECO:0000256" key="13">
    <source>
        <dbReference type="ARBA" id="ARBA00022989"/>
    </source>
</evidence>
<evidence type="ECO:0000256" key="14">
    <source>
        <dbReference type="ARBA" id="ARBA00023098"/>
    </source>
</evidence>